<organism evidence="3 4">
    <name type="scientific">Lampropedia cohaerens</name>
    <dbReference type="NCBI Taxonomy" id="1610491"/>
    <lineage>
        <taxon>Bacteria</taxon>
        <taxon>Pseudomonadati</taxon>
        <taxon>Pseudomonadota</taxon>
        <taxon>Betaproteobacteria</taxon>
        <taxon>Burkholderiales</taxon>
        <taxon>Comamonadaceae</taxon>
        <taxon>Lampropedia</taxon>
    </lineage>
</organism>
<dbReference type="SUPFAM" id="SSF53335">
    <property type="entry name" value="S-adenosyl-L-methionine-dependent methyltransferases"/>
    <property type="match status" value="1"/>
</dbReference>
<dbReference type="InterPro" id="IPR029063">
    <property type="entry name" value="SAM-dependent_MTases_sf"/>
</dbReference>
<evidence type="ECO:0000313" key="4">
    <source>
        <dbReference type="Proteomes" id="UP000050580"/>
    </source>
</evidence>
<dbReference type="InterPro" id="IPR013216">
    <property type="entry name" value="Methyltransf_11"/>
</dbReference>
<dbReference type="STRING" id="1610491.AAV94_07570"/>
<dbReference type="Pfam" id="PF08241">
    <property type="entry name" value="Methyltransf_11"/>
    <property type="match status" value="1"/>
</dbReference>
<feature type="domain" description="Methyltransferase type 11" evidence="2">
    <location>
        <begin position="100"/>
        <end position="148"/>
    </location>
</feature>
<dbReference type="RefSeq" id="WP_046741715.1">
    <property type="nucleotide sequence ID" value="NZ_LBNQ01000023.1"/>
</dbReference>
<accession>A0A0U1PZS6</accession>
<feature type="compositionally biased region" description="Polar residues" evidence="1">
    <location>
        <begin position="78"/>
        <end position="94"/>
    </location>
</feature>
<gene>
    <name evidence="3" type="ORF">AAV94_07570</name>
</gene>
<keyword evidence="4" id="KW-1185">Reference proteome</keyword>
<dbReference type="Gene3D" id="3.40.50.150">
    <property type="entry name" value="Vaccinia Virus protein VP39"/>
    <property type="match status" value="1"/>
</dbReference>
<protein>
    <recommendedName>
        <fullName evidence="2">Methyltransferase type 11 domain-containing protein</fullName>
    </recommendedName>
</protein>
<reference evidence="3 4" key="1">
    <citation type="submission" date="2015-05" db="EMBL/GenBank/DDBJ databases">
        <title>Draft genome sequence of Lampropedia sp. CT6, isolated from the microbial mat of a hot water spring, located at Manikaran, India.</title>
        <authorList>
            <person name="Tripathi C."/>
            <person name="Rani P."/>
            <person name="Mahato N.K."/>
            <person name="Lal R."/>
        </authorList>
    </citation>
    <scope>NUCLEOTIDE SEQUENCE [LARGE SCALE GENOMIC DNA]</scope>
    <source>
        <strain evidence="3 4">CT6</strain>
    </source>
</reference>
<evidence type="ECO:0000256" key="1">
    <source>
        <dbReference type="SAM" id="MobiDB-lite"/>
    </source>
</evidence>
<name>A0A0U1PZS6_9BURK</name>
<dbReference type="AlphaFoldDB" id="A0A0U1PZS6"/>
<dbReference type="CDD" id="cd02440">
    <property type="entry name" value="AdoMet_MTases"/>
    <property type="match status" value="1"/>
</dbReference>
<evidence type="ECO:0000259" key="2">
    <source>
        <dbReference type="Pfam" id="PF08241"/>
    </source>
</evidence>
<evidence type="ECO:0000313" key="3">
    <source>
        <dbReference type="EMBL" id="KKW68013.1"/>
    </source>
</evidence>
<dbReference type="OrthoDB" id="6191410at2"/>
<dbReference type="GO" id="GO:0008757">
    <property type="term" value="F:S-adenosylmethionine-dependent methyltransferase activity"/>
    <property type="evidence" value="ECO:0007669"/>
    <property type="project" value="InterPro"/>
</dbReference>
<dbReference type="Proteomes" id="UP000050580">
    <property type="component" value="Unassembled WGS sequence"/>
</dbReference>
<comment type="caution">
    <text evidence="3">The sequence shown here is derived from an EMBL/GenBank/DDBJ whole genome shotgun (WGS) entry which is preliminary data.</text>
</comment>
<feature type="region of interest" description="Disordered" evidence="1">
    <location>
        <begin position="73"/>
        <end position="99"/>
    </location>
</feature>
<proteinExistence type="predicted"/>
<sequence length="263" mass="29769">MVATHSLSFDAWLDCSATGQYVRDWQQRHYDEVVDKIFGYHALHIGVATIEALRTSRIQGAWRVGVETPETWPADARSVSTQTHEHTQPGSSRQPSPPALYAAPEALPFGADQFDLIVMPHGLEACHQPHAALREATRVLRPEGQLIVSGFNPARFWLASRPSRSQTQLGKPIGYLRLRDWLHLLNFEVEQVWFGCHIPPFTKQQWYERLAWIDRLAEDRLPLCGSTYFLTATKKVQGVRMLEAGWKPLRAKATRAAAVNRAP</sequence>
<dbReference type="EMBL" id="LBNQ01000023">
    <property type="protein sequence ID" value="KKW68013.1"/>
    <property type="molecule type" value="Genomic_DNA"/>
</dbReference>